<protein>
    <submittedName>
        <fullName evidence="6">SH3 domain protein</fullName>
    </submittedName>
</protein>
<organism evidence="6 7">
    <name type="scientific">Aspergillus arachidicola</name>
    <dbReference type="NCBI Taxonomy" id="656916"/>
    <lineage>
        <taxon>Eukaryota</taxon>
        <taxon>Fungi</taxon>
        <taxon>Dikarya</taxon>
        <taxon>Ascomycota</taxon>
        <taxon>Pezizomycotina</taxon>
        <taxon>Eurotiomycetes</taxon>
        <taxon>Eurotiomycetidae</taxon>
        <taxon>Eurotiales</taxon>
        <taxon>Aspergillaceae</taxon>
        <taxon>Aspergillus</taxon>
        <taxon>Aspergillus subgen. Circumdati</taxon>
    </lineage>
</organism>
<dbReference type="EMBL" id="NEXV01000356">
    <property type="protein sequence ID" value="PIG84962.1"/>
    <property type="molecule type" value="Genomic_DNA"/>
</dbReference>
<dbReference type="Proteomes" id="UP000231358">
    <property type="component" value="Unassembled WGS sequence"/>
</dbReference>
<feature type="region of interest" description="Disordered" evidence="3">
    <location>
        <begin position="1"/>
        <end position="108"/>
    </location>
</feature>
<dbReference type="PANTHER" id="PTHR47775:SF1">
    <property type="entry name" value="BUD SITE SELECTION PROTEIN 14"/>
    <property type="match status" value="1"/>
</dbReference>
<sequence>MTRPRIVRADTLDLQDQHAPSAKDHSKQNLVIGSGFGPHQEQSIRHADQDTRTEVMHGPGAEENNIDEYRDGIDIYDDDDDDLDDDLGHSQHVGGSEDGDLADGEGDDDLLDDDLMDKISSSPSIDDVEDIDFEFVYALHNFVATVDGQANAAKGDTMVLLDDSNSYWWLVRIVKDGSIGYLPAEHIETPTERLARLNKHRNVDLSATMLGDNSEKSKNPLKKAMRRRNAKTVTFTSPTYIEASDIEFSTDDELDDVASLTDADGLRGDVDDLQESEHEDIVVEPLRPKSQRDKASEDLETVHEAKESDRASPEKQRSSAELLESEAETAVSRSRNGTVRNTDSFFKDDTVETKKISLTPNLLRDEVGSSSVANDARETRGSMEAVEKALSAYDKNKDDKKRKDKKPGMLSGLFKRKDKKTKAAEDETDEAEKISGELSRSSPQPKTSSESISSPESKSPNPLVVQKQPSKLQKPSPIVQAPSRNGVEQERVTQRSVEANDDVNVMQSQRNEQTIRQVPSEDNIPQSPISTSIQQDQPLSSPIRTSSPLKKLNTAQPNSGGTVASPTKPHYSQHSVASPPQKFPPRQDVGYQGLRGDSPVEISSVDISPVEGPSSPGAPGMTMDPSSPGGFSVSPVSPPLSPAVESNGSRNLDAERPSFDVGSADTPTWSDASLRSYLDDESDIRDLFIIVHDNSNVPPAGPDHPITGSLFKEESKRLKEMNSQLDSMLADWLLLSFTSSIFLFTIITIIIMAASNLHTVAFFGATGGCNLACLVQALEAGISCSALVRDPAKLQNLLRQRGVSESVTAEKLCIVKGNVTDLDAVKQTLMYNGRPVDIIISGVGGKLVFTNPLRPGLDNPTICQDAVRTILAASRALGAMPVLIAISSVALTTKKRDSPIALAPLNYWLLREPHADKKVMEETIFEEMKRPEADRAIRDYTLVRPSWFTDGEGVGLGKIRAGTEMNPAVGYTISRNDVGHWIFENFLRRSLQLDNPYLGHPITITA</sequence>
<evidence type="ECO:0000256" key="1">
    <source>
        <dbReference type="ARBA" id="ARBA00022443"/>
    </source>
</evidence>
<feature type="region of interest" description="Disordered" evidence="3">
    <location>
        <begin position="285"/>
        <end position="664"/>
    </location>
</feature>
<feature type="compositionally biased region" description="Polar residues" evidence="3">
    <location>
        <begin position="505"/>
        <end position="517"/>
    </location>
</feature>
<dbReference type="GO" id="GO:0015630">
    <property type="term" value="C:microtubule cytoskeleton"/>
    <property type="evidence" value="ECO:0007669"/>
    <property type="project" value="TreeGrafter"/>
</dbReference>
<dbReference type="STRING" id="656916.A0A2G7FWK4"/>
<feature type="compositionally biased region" description="Basic and acidic residues" evidence="3">
    <location>
        <begin position="42"/>
        <end position="55"/>
    </location>
</feature>
<dbReference type="SUPFAM" id="SSF50044">
    <property type="entry name" value="SH3-domain"/>
    <property type="match status" value="1"/>
</dbReference>
<feature type="compositionally biased region" description="Polar residues" evidence="3">
    <location>
        <begin position="331"/>
        <end position="344"/>
    </location>
</feature>
<dbReference type="SUPFAM" id="SSF51735">
    <property type="entry name" value="NAD(P)-binding Rossmann-fold domains"/>
    <property type="match status" value="1"/>
</dbReference>
<keyword evidence="4" id="KW-1133">Transmembrane helix</keyword>
<dbReference type="GO" id="GO:0051286">
    <property type="term" value="C:cell tip"/>
    <property type="evidence" value="ECO:0007669"/>
    <property type="project" value="TreeGrafter"/>
</dbReference>
<evidence type="ECO:0000256" key="4">
    <source>
        <dbReference type="SAM" id="Phobius"/>
    </source>
</evidence>
<dbReference type="InterPro" id="IPR036291">
    <property type="entry name" value="NAD(P)-bd_dom_sf"/>
</dbReference>
<feature type="compositionally biased region" description="Acidic residues" evidence="3">
    <location>
        <begin position="97"/>
        <end position="108"/>
    </location>
</feature>
<keyword evidence="4" id="KW-0472">Membrane</keyword>
<feature type="compositionally biased region" description="Acidic residues" evidence="3">
    <location>
        <begin position="74"/>
        <end position="85"/>
    </location>
</feature>
<dbReference type="FunFam" id="2.30.30.40:FF:000035">
    <property type="entry name" value="SH3 domain containing protein"/>
    <property type="match status" value="1"/>
</dbReference>
<dbReference type="SMART" id="SM00326">
    <property type="entry name" value="SH3"/>
    <property type="match status" value="1"/>
</dbReference>
<gene>
    <name evidence="6" type="ORF">AARAC_011471</name>
</gene>
<dbReference type="GO" id="GO:0008104">
    <property type="term" value="P:intracellular protein localization"/>
    <property type="evidence" value="ECO:0007669"/>
    <property type="project" value="TreeGrafter"/>
</dbReference>
<dbReference type="Gene3D" id="2.30.30.40">
    <property type="entry name" value="SH3 Domains"/>
    <property type="match status" value="1"/>
</dbReference>
<feature type="compositionally biased region" description="Polar residues" evidence="3">
    <location>
        <begin position="523"/>
        <end position="578"/>
    </location>
</feature>
<evidence type="ECO:0000259" key="5">
    <source>
        <dbReference type="PROSITE" id="PS50002"/>
    </source>
</evidence>
<dbReference type="AlphaFoldDB" id="A0A2G7FWK4"/>
<dbReference type="Pfam" id="PF00018">
    <property type="entry name" value="SH3_1"/>
    <property type="match status" value="1"/>
</dbReference>
<name>A0A2G7FWK4_9EURO</name>
<dbReference type="PANTHER" id="PTHR47775">
    <property type="entry name" value="BUD SITE SELECTION PROTEIN 14"/>
    <property type="match status" value="1"/>
</dbReference>
<evidence type="ECO:0000256" key="2">
    <source>
        <dbReference type="PROSITE-ProRule" id="PRU00192"/>
    </source>
</evidence>
<proteinExistence type="predicted"/>
<dbReference type="Gene3D" id="3.40.50.720">
    <property type="entry name" value="NAD(P)-binding Rossmann-like Domain"/>
    <property type="match status" value="1"/>
</dbReference>
<feature type="domain" description="SH3" evidence="5">
    <location>
        <begin position="131"/>
        <end position="192"/>
    </location>
</feature>
<evidence type="ECO:0000256" key="3">
    <source>
        <dbReference type="SAM" id="MobiDB-lite"/>
    </source>
</evidence>
<feature type="transmembrane region" description="Helical" evidence="4">
    <location>
        <begin position="732"/>
        <end position="754"/>
    </location>
</feature>
<keyword evidence="4" id="KW-0812">Transmembrane</keyword>
<reference evidence="6 7" key="1">
    <citation type="submission" date="2017-05" db="EMBL/GenBank/DDBJ databases">
        <title>Genome sequence for an aflatoxigenic pathogen of Argentinian peanut, Aspergillus arachidicola.</title>
        <authorList>
            <person name="Moore G."/>
            <person name="Beltz S.B."/>
            <person name="Mack B.M."/>
        </authorList>
    </citation>
    <scope>NUCLEOTIDE SEQUENCE [LARGE SCALE GENOMIC DNA]</scope>
    <source>
        <strain evidence="6 7">CBS 117610</strain>
    </source>
</reference>
<keyword evidence="7" id="KW-1185">Reference proteome</keyword>
<feature type="compositionally biased region" description="Basic and acidic residues" evidence="3">
    <location>
        <begin position="375"/>
        <end position="387"/>
    </location>
</feature>
<feature type="compositionally biased region" description="Low complexity" evidence="3">
    <location>
        <begin position="625"/>
        <end position="635"/>
    </location>
</feature>
<dbReference type="GO" id="GO:0030950">
    <property type="term" value="P:establishment or maintenance of actin cytoskeleton polarity"/>
    <property type="evidence" value="ECO:0007669"/>
    <property type="project" value="TreeGrafter"/>
</dbReference>
<evidence type="ECO:0000313" key="7">
    <source>
        <dbReference type="Proteomes" id="UP000231358"/>
    </source>
</evidence>
<feature type="compositionally biased region" description="Basic and acidic residues" evidence="3">
    <location>
        <begin position="285"/>
        <end position="318"/>
    </location>
</feature>
<evidence type="ECO:0000313" key="6">
    <source>
        <dbReference type="EMBL" id="PIG84962.1"/>
    </source>
</evidence>
<dbReference type="Pfam" id="PF13460">
    <property type="entry name" value="NAD_binding_10"/>
    <property type="match status" value="1"/>
</dbReference>
<comment type="caution">
    <text evidence="6">The sequence shown here is derived from an EMBL/GenBank/DDBJ whole genome shotgun (WGS) entry which is preliminary data.</text>
</comment>
<accession>A0A2G7FWK4</accession>
<feature type="compositionally biased region" description="Low complexity" evidence="3">
    <location>
        <begin position="439"/>
        <end position="462"/>
    </location>
</feature>
<dbReference type="InterPro" id="IPR001452">
    <property type="entry name" value="SH3_domain"/>
</dbReference>
<keyword evidence="1 2" id="KW-0728">SH3 domain</keyword>
<feature type="compositionally biased region" description="Basic and acidic residues" evidence="3">
    <location>
        <begin position="345"/>
        <end position="355"/>
    </location>
</feature>
<dbReference type="InterPro" id="IPR036028">
    <property type="entry name" value="SH3-like_dom_sf"/>
</dbReference>
<dbReference type="InterPro" id="IPR016040">
    <property type="entry name" value="NAD(P)-bd_dom"/>
</dbReference>
<dbReference type="PROSITE" id="PS50002">
    <property type="entry name" value="SH3"/>
    <property type="match status" value="1"/>
</dbReference>
<dbReference type="InterPro" id="IPR053039">
    <property type="entry name" value="Polarity_Bud-Selection_Reg"/>
</dbReference>
<feature type="compositionally biased region" description="Basic and acidic residues" evidence="3">
    <location>
        <begin position="421"/>
        <end position="435"/>
    </location>
</feature>